<protein>
    <recommendedName>
        <fullName evidence="1">BFN domain-containing protein</fullName>
    </recommendedName>
</protein>
<name>A0A517ZXA6_9PLAN</name>
<dbReference type="RefSeq" id="WP_197532400.1">
    <property type="nucleotide sequence ID" value="NZ_CP036276.1"/>
</dbReference>
<dbReference type="SUPFAM" id="SSF103256">
    <property type="entry name" value="Hypothetical protein TM0160"/>
    <property type="match status" value="1"/>
</dbReference>
<dbReference type="KEGG" id="sdyn:Mal52_56520"/>
<reference evidence="2 3" key="1">
    <citation type="submission" date="2019-02" db="EMBL/GenBank/DDBJ databases">
        <title>Deep-cultivation of Planctomycetes and their phenomic and genomic characterization uncovers novel biology.</title>
        <authorList>
            <person name="Wiegand S."/>
            <person name="Jogler M."/>
            <person name="Boedeker C."/>
            <person name="Pinto D."/>
            <person name="Vollmers J."/>
            <person name="Rivas-Marin E."/>
            <person name="Kohn T."/>
            <person name="Peeters S.H."/>
            <person name="Heuer A."/>
            <person name="Rast P."/>
            <person name="Oberbeckmann S."/>
            <person name="Bunk B."/>
            <person name="Jeske O."/>
            <person name="Meyerdierks A."/>
            <person name="Storesund J.E."/>
            <person name="Kallscheuer N."/>
            <person name="Luecker S."/>
            <person name="Lage O.M."/>
            <person name="Pohl T."/>
            <person name="Merkel B.J."/>
            <person name="Hornburger P."/>
            <person name="Mueller R.-W."/>
            <person name="Bruemmer F."/>
            <person name="Labrenz M."/>
            <person name="Spormann A.M."/>
            <person name="Op den Camp H."/>
            <person name="Overmann J."/>
            <person name="Amann R."/>
            <person name="Jetten M.S.M."/>
            <person name="Mascher T."/>
            <person name="Medema M.H."/>
            <person name="Devos D.P."/>
            <person name="Kaster A.-K."/>
            <person name="Ovreas L."/>
            <person name="Rohde M."/>
            <person name="Galperin M.Y."/>
            <person name="Jogler C."/>
        </authorList>
    </citation>
    <scope>NUCLEOTIDE SEQUENCE [LARGE SCALE GENOMIC DNA]</scope>
    <source>
        <strain evidence="2 3">Mal52</strain>
    </source>
</reference>
<accession>A0A517ZXA6</accession>
<dbReference type="AlphaFoldDB" id="A0A517ZXA6"/>
<keyword evidence="3" id="KW-1185">Reference proteome</keyword>
<dbReference type="Proteomes" id="UP000319383">
    <property type="component" value="Chromosome"/>
</dbReference>
<organism evidence="2 3">
    <name type="scientific">Symmachiella dynata</name>
    <dbReference type="NCBI Taxonomy" id="2527995"/>
    <lineage>
        <taxon>Bacteria</taxon>
        <taxon>Pseudomonadati</taxon>
        <taxon>Planctomycetota</taxon>
        <taxon>Planctomycetia</taxon>
        <taxon>Planctomycetales</taxon>
        <taxon>Planctomycetaceae</taxon>
        <taxon>Symmachiella</taxon>
    </lineage>
</organism>
<dbReference type="PANTHER" id="PTHR15160">
    <property type="entry name" value="VON HIPPEL-LINDAU PROTEIN"/>
    <property type="match status" value="1"/>
</dbReference>
<dbReference type="PROSITE" id="PS51658">
    <property type="entry name" value="BFN"/>
    <property type="match status" value="1"/>
</dbReference>
<gene>
    <name evidence="2" type="ORF">Mal52_56520</name>
</gene>
<evidence type="ECO:0000313" key="2">
    <source>
        <dbReference type="EMBL" id="QDU47124.1"/>
    </source>
</evidence>
<dbReference type="InterPro" id="IPR036104">
    <property type="entry name" value="BFN_sf"/>
</dbReference>
<dbReference type="PANTHER" id="PTHR15160:SF1">
    <property type="entry name" value="VON HIPPEL-LINDAU DISEASE TUMOR SUPPRESSOR"/>
    <property type="match status" value="1"/>
</dbReference>
<feature type="domain" description="BFN" evidence="1">
    <location>
        <begin position="2"/>
        <end position="133"/>
    </location>
</feature>
<dbReference type="Pfam" id="PF02577">
    <property type="entry name" value="BFN_dom"/>
    <property type="match status" value="1"/>
</dbReference>
<proteinExistence type="predicted"/>
<sequence length="133" mass="15128">MLVHMELARIIINEINDHQIVYLREVNGDRQFPIVIGFFEASSIDRRVKDEAPPRPLTHELLKNTIEELGGELQDVVINNLLDHTYYGLLRILQDGETVEIDCRPSDAIALAVQFTPHLPIYVDEEVLAEAAN</sequence>
<dbReference type="GO" id="GO:0004518">
    <property type="term" value="F:nuclease activity"/>
    <property type="evidence" value="ECO:0007669"/>
    <property type="project" value="InterPro"/>
</dbReference>
<evidence type="ECO:0000259" key="1">
    <source>
        <dbReference type="PROSITE" id="PS51658"/>
    </source>
</evidence>
<dbReference type="InterPro" id="IPR003729">
    <property type="entry name" value="Bi_nuclease_dom"/>
</dbReference>
<dbReference type="EMBL" id="CP036276">
    <property type="protein sequence ID" value="QDU47124.1"/>
    <property type="molecule type" value="Genomic_DNA"/>
</dbReference>
<evidence type="ECO:0000313" key="3">
    <source>
        <dbReference type="Proteomes" id="UP000319383"/>
    </source>
</evidence>
<dbReference type="Gene3D" id="3.10.690.10">
    <property type="entry name" value="Bifunctional nuclease domain"/>
    <property type="match status" value="1"/>
</dbReference>